<name>A0A9N8Z758_9GLOM</name>
<organism evidence="2 3">
    <name type="scientific">Paraglomus occultum</name>
    <dbReference type="NCBI Taxonomy" id="144539"/>
    <lineage>
        <taxon>Eukaryota</taxon>
        <taxon>Fungi</taxon>
        <taxon>Fungi incertae sedis</taxon>
        <taxon>Mucoromycota</taxon>
        <taxon>Glomeromycotina</taxon>
        <taxon>Glomeromycetes</taxon>
        <taxon>Paraglomerales</taxon>
        <taxon>Paraglomeraceae</taxon>
        <taxon>Paraglomus</taxon>
    </lineage>
</organism>
<feature type="compositionally biased region" description="Basic and acidic residues" evidence="1">
    <location>
        <begin position="50"/>
        <end position="67"/>
    </location>
</feature>
<evidence type="ECO:0000313" key="2">
    <source>
        <dbReference type="EMBL" id="CAG8478026.1"/>
    </source>
</evidence>
<evidence type="ECO:0000256" key="1">
    <source>
        <dbReference type="SAM" id="MobiDB-lite"/>
    </source>
</evidence>
<feature type="region of interest" description="Disordered" evidence="1">
    <location>
        <begin position="1"/>
        <end position="67"/>
    </location>
</feature>
<keyword evidence="3" id="KW-1185">Reference proteome</keyword>
<feature type="compositionally biased region" description="Polar residues" evidence="1">
    <location>
        <begin position="29"/>
        <end position="49"/>
    </location>
</feature>
<reference evidence="2" key="1">
    <citation type="submission" date="2021-06" db="EMBL/GenBank/DDBJ databases">
        <authorList>
            <person name="Kallberg Y."/>
            <person name="Tangrot J."/>
            <person name="Rosling A."/>
        </authorList>
    </citation>
    <scope>NUCLEOTIDE SEQUENCE</scope>
    <source>
        <strain evidence="2">IA702</strain>
    </source>
</reference>
<evidence type="ECO:0000313" key="3">
    <source>
        <dbReference type="Proteomes" id="UP000789572"/>
    </source>
</evidence>
<dbReference type="AlphaFoldDB" id="A0A9N8Z758"/>
<sequence length="240" mass="27458">MRLPSVIRLPSFGHSKRKPKDERTRNVPPETTSETSPNGDDTVNINDNATPEKTERQGEKTPEKDLEINPQAFFENETWKKTPLKLEFSDTVSIETKNWLGDIEISTDSRIEGVSAYESPSPTFRPLHSSVFDRLDRLERAATVHIPQTLSSSQSLESFTPQDEPVIRIKPRHGGGRYNSFDSPHYDTQSEGEMNETERKRRRRRTYHVMNLNANPFFHAAGKGAKMRELQIMQDEMGTS</sequence>
<dbReference type="EMBL" id="CAJVPJ010000103">
    <property type="protein sequence ID" value="CAG8478026.1"/>
    <property type="molecule type" value="Genomic_DNA"/>
</dbReference>
<dbReference type="Proteomes" id="UP000789572">
    <property type="component" value="Unassembled WGS sequence"/>
</dbReference>
<accession>A0A9N8Z758</accession>
<proteinExistence type="predicted"/>
<gene>
    <name evidence="2" type="ORF">POCULU_LOCUS1386</name>
</gene>
<protein>
    <submittedName>
        <fullName evidence="2">9530_t:CDS:1</fullName>
    </submittedName>
</protein>
<feature type="region of interest" description="Disordered" evidence="1">
    <location>
        <begin position="168"/>
        <end position="202"/>
    </location>
</feature>
<dbReference type="OrthoDB" id="10402081at2759"/>
<feature type="compositionally biased region" description="Polar residues" evidence="1">
    <location>
        <begin position="180"/>
        <end position="192"/>
    </location>
</feature>
<comment type="caution">
    <text evidence="2">The sequence shown here is derived from an EMBL/GenBank/DDBJ whole genome shotgun (WGS) entry which is preliminary data.</text>
</comment>